<sequence>MPSNRSEAYELALPFRPFLGGDAFTVYRMNYRNFRRGYAKGAAGETADVARQSSYINLQHQSAGRDLPDKIIHVDSGESPGGASPGGQSYLMEDTEMLKISSFISDLDRFRSDYRNFRRGQSKGAQRELSDVTKNITSQHLALLPVSQLRQLILAGSESLKGASNYEKDKSLIVTDGGFRDRLQGRGFRPTKFHVHFGAGKLGLGLVVPSMVASNKSFAIINERLTSWQRIIEGSASTVNIKVNGTHVTSMTVLRSGDPLPPLPPPDAPPLRLFVVSDEDAKIAQLICMATSYSTALGPAIGQIGTKIDEAYSGQTREADSGGLKPTLFACENDHKAVDALTEQLRDHVDVVHCMVDRICTGRDVTAEEISVTTEPDDGAIVVMTPSTPPAYAPAFGGSCFSLPLVEAEAQYFANRKITIVNGMHTTLAFMTLCHAQQDGDDDPRSHDLLTSATLPEEKQREVYAWAVARVLMILNQHDKHVIKHAHGVLEDEKVAQILIDYATRTLQRFTTIPDTTGRILSGGVTNRWQTRLKPVDLFLMTYDVDEIPLGKTVLRLSGLKETFLLKAVRRLVENTYRFTGLSVVHRQAEGSTVHKSVLNNIPAKDANTAKGA</sequence>
<dbReference type="VEuPathDB" id="CryptoDB:Vbra_13301"/>
<dbReference type="EMBL" id="CDMY01000311">
    <property type="protein sequence ID" value="CEM01835.1"/>
    <property type="molecule type" value="Genomic_DNA"/>
</dbReference>
<dbReference type="OrthoDB" id="188715at2759"/>
<dbReference type="PhylomeDB" id="A0A0G4EUF0"/>
<dbReference type="Proteomes" id="UP000041254">
    <property type="component" value="Unassembled WGS sequence"/>
</dbReference>
<organism evidence="1 2">
    <name type="scientific">Vitrella brassicaformis (strain CCMP3155)</name>
    <dbReference type="NCBI Taxonomy" id="1169540"/>
    <lineage>
        <taxon>Eukaryota</taxon>
        <taxon>Sar</taxon>
        <taxon>Alveolata</taxon>
        <taxon>Colpodellida</taxon>
        <taxon>Vitrellaceae</taxon>
        <taxon>Vitrella</taxon>
    </lineage>
</organism>
<dbReference type="AlphaFoldDB" id="A0A0G4EUF0"/>
<dbReference type="InParanoid" id="A0A0G4EUF0"/>
<dbReference type="OMA" id="LENEPPM"/>
<evidence type="ECO:0000313" key="1">
    <source>
        <dbReference type="EMBL" id="CEM01835.1"/>
    </source>
</evidence>
<evidence type="ECO:0000313" key="2">
    <source>
        <dbReference type="Proteomes" id="UP000041254"/>
    </source>
</evidence>
<name>A0A0G4EUF0_VITBC</name>
<proteinExistence type="predicted"/>
<gene>
    <name evidence="1" type="ORF">Vbra_13301</name>
</gene>
<accession>A0A0G4EUF0</accession>
<keyword evidence="2" id="KW-1185">Reference proteome</keyword>
<protein>
    <submittedName>
        <fullName evidence="1">Uncharacterized protein</fullName>
    </submittedName>
</protein>
<reference evidence="1 2" key="1">
    <citation type="submission" date="2014-11" db="EMBL/GenBank/DDBJ databases">
        <authorList>
            <person name="Zhu J."/>
            <person name="Qi W."/>
            <person name="Song R."/>
        </authorList>
    </citation>
    <scope>NUCLEOTIDE SEQUENCE [LARGE SCALE GENOMIC DNA]</scope>
</reference>